<dbReference type="Proteomes" id="UP000190625">
    <property type="component" value="Unassembled WGS sequence"/>
</dbReference>
<dbReference type="AlphaFoldDB" id="A0A1T4KSA8"/>
<keyword evidence="2" id="KW-1185">Reference proteome</keyword>
<proteinExistence type="predicted"/>
<gene>
    <name evidence="1" type="ORF">SAMN02745118_00898</name>
</gene>
<name>A0A1T4KSA8_9FIRM</name>
<dbReference type="EMBL" id="FUWM01000006">
    <property type="protein sequence ID" value="SJZ45291.1"/>
    <property type="molecule type" value="Genomic_DNA"/>
</dbReference>
<accession>A0A1T4KSA8</accession>
<sequence>IVDIYFKSQNEKYATLKSSSTDNDQEIDHDPADKLIKTPGGFRMLLNNQEIIFASKEDKAKMWLREESLNFSVADKSKIILDKDKINLKTGKANGVIDDNKTEFSFGSKRLKISKDGINLS</sequence>
<organism evidence="1 2">
    <name type="scientific">Selenihalanaerobacter shriftii</name>
    <dbReference type="NCBI Taxonomy" id="142842"/>
    <lineage>
        <taxon>Bacteria</taxon>
        <taxon>Bacillati</taxon>
        <taxon>Bacillota</taxon>
        <taxon>Clostridia</taxon>
        <taxon>Halanaerobiales</taxon>
        <taxon>Halobacteroidaceae</taxon>
        <taxon>Selenihalanaerobacter</taxon>
    </lineage>
</organism>
<protein>
    <submittedName>
        <fullName evidence="1">Uncharacterized protein</fullName>
    </submittedName>
</protein>
<evidence type="ECO:0000313" key="1">
    <source>
        <dbReference type="EMBL" id="SJZ45291.1"/>
    </source>
</evidence>
<reference evidence="2" key="1">
    <citation type="submission" date="2017-02" db="EMBL/GenBank/DDBJ databases">
        <authorList>
            <person name="Varghese N."/>
            <person name="Submissions S."/>
        </authorList>
    </citation>
    <scope>NUCLEOTIDE SEQUENCE [LARGE SCALE GENOMIC DNA]</scope>
    <source>
        <strain evidence="2">ATCC BAA-73</strain>
    </source>
</reference>
<evidence type="ECO:0000313" key="2">
    <source>
        <dbReference type="Proteomes" id="UP000190625"/>
    </source>
</evidence>
<feature type="non-terminal residue" evidence="1">
    <location>
        <position position="1"/>
    </location>
</feature>
<dbReference type="RefSeq" id="WP_159442882.1">
    <property type="nucleotide sequence ID" value="NZ_FUWM01000006.1"/>
</dbReference>